<accession>A0A0N7G7K5</accession>
<dbReference type="EMBL" id="KT820662">
    <property type="protein sequence ID" value="ALH23041.1"/>
    <property type="molecule type" value="Genomic_DNA"/>
</dbReference>
<gene>
    <name evidence="1" type="ORF">ceV_135</name>
</gene>
<proteinExistence type="predicted"/>
<reference evidence="1 2" key="1">
    <citation type="journal article" date="2015" name="Genome Announc.">
        <title>The 474-Kilobase-Pair Complete Genome Sequence of CeV-01B, a Virus Infecting Haptolina (Chrysochromulina) ericina (Prymnesiophyceae).</title>
        <authorList>
            <person name="Gallot-Lavallee L."/>
            <person name="Pagarete A."/>
            <person name="Legendre M."/>
            <person name="Santini S."/>
            <person name="Sandaa R.A."/>
            <person name="Himmelbauer H."/>
            <person name="Ogata H."/>
            <person name="Bratbak G."/>
            <person name="Claverie J.M."/>
        </authorList>
    </citation>
    <scope>NUCLEOTIDE SEQUENCE [LARGE SCALE GENOMIC DNA]</scope>
    <source>
        <strain evidence="1">CeV-01B</strain>
    </source>
</reference>
<organism evidence="1 2">
    <name type="scientific">Chrysochromulina ericina virus CeV-01B</name>
    <dbReference type="NCBI Taxonomy" id="3070830"/>
    <lineage>
        <taxon>Viruses</taxon>
        <taxon>Varidnaviria</taxon>
        <taxon>Bamfordvirae</taxon>
        <taxon>Nucleocytoviricota</taxon>
        <taxon>Megaviricetes</taxon>
        <taxon>Imitervirales</taxon>
        <taxon>Mesomimiviridae</taxon>
        <taxon>Tethysvirus</taxon>
        <taxon>Tethysvirus raunefjordenense</taxon>
    </lineage>
</organism>
<protein>
    <submittedName>
        <fullName evidence="1">Uncharacterized protein</fullName>
    </submittedName>
</protein>
<sequence>MRKKVLPQLRKVTYKNKKHRYHIKDSTTKRRRAINEGIRKEKRKSKKNMRSSAAAKKARFNVLRIYRRYKNPKECEALTRDMKYMDKKYKLGTTKNICRKTKKMKGGG</sequence>
<name>A0A0N7G7K5_9VIRU</name>
<dbReference type="InterPro" id="IPR043905">
    <property type="entry name" value="DUF5771"/>
</dbReference>
<dbReference type="Pfam" id="PF19075">
    <property type="entry name" value="DUF5771"/>
    <property type="match status" value="1"/>
</dbReference>
<dbReference type="KEGG" id="vg:26049002"/>
<dbReference type="Proteomes" id="UP000203826">
    <property type="component" value="Segment"/>
</dbReference>
<keyword evidence="2" id="KW-1185">Reference proteome</keyword>
<evidence type="ECO:0000313" key="2">
    <source>
        <dbReference type="Proteomes" id="UP000203826"/>
    </source>
</evidence>
<evidence type="ECO:0000313" key="1">
    <source>
        <dbReference type="EMBL" id="ALH23041.1"/>
    </source>
</evidence>